<reference evidence="13" key="1">
    <citation type="submission" date="2020-06" db="EMBL/GenBank/DDBJ databases">
        <title>Characterization of fructooligosaccharide metabolism and fructooligosaccharide-degrading enzymes in human commensal butyrate producers.</title>
        <authorList>
            <person name="Tanno H."/>
            <person name="Fujii T."/>
            <person name="Hirano K."/>
            <person name="Maeno S."/>
            <person name="Tonozuka T."/>
            <person name="Sakamoto M."/>
            <person name="Ohkuma M."/>
            <person name="Tochio T."/>
            <person name="Endo A."/>
        </authorList>
    </citation>
    <scope>NUCLEOTIDE SEQUENCE</scope>
    <source>
        <strain evidence="13">JCM 31265</strain>
    </source>
</reference>
<keyword evidence="10" id="KW-0175">Coiled coil</keyword>
<evidence type="ECO:0000313" key="14">
    <source>
        <dbReference type="Proteomes" id="UP000660047"/>
    </source>
</evidence>
<evidence type="ECO:0000256" key="5">
    <source>
        <dbReference type="ARBA" id="ARBA00023141"/>
    </source>
</evidence>
<dbReference type="PANTHER" id="PTHR21022:SF19">
    <property type="entry name" value="PREPHENATE DEHYDRATASE-RELATED"/>
    <property type="match status" value="1"/>
</dbReference>
<dbReference type="AlphaFoldDB" id="A0AAI9K5K5"/>
<dbReference type="PROSITE" id="PS51671">
    <property type="entry name" value="ACT"/>
    <property type="match status" value="1"/>
</dbReference>
<dbReference type="PANTHER" id="PTHR21022">
    <property type="entry name" value="PREPHENATE DEHYDRATASE P PROTEIN"/>
    <property type="match status" value="1"/>
</dbReference>
<dbReference type="RefSeq" id="WP_238051341.1">
    <property type="nucleotide sequence ID" value="NZ_BLYL01000003.1"/>
</dbReference>
<comment type="catalytic activity">
    <reaction evidence="8">
        <text>prephenate + H(+) = 3-phenylpyruvate + CO2 + H2O</text>
        <dbReference type="Rhea" id="RHEA:21648"/>
        <dbReference type="ChEBI" id="CHEBI:15377"/>
        <dbReference type="ChEBI" id="CHEBI:15378"/>
        <dbReference type="ChEBI" id="CHEBI:16526"/>
        <dbReference type="ChEBI" id="CHEBI:18005"/>
        <dbReference type="ChEBI" id="CHEBI:29934"/>
        <dbReference type="EC" id="4.2.1.51"/>
    </reaction>
</comment>
<dbReference type="GO" id="GO:0005737">
    <property type="term" value="C:cytoplasm"/>
    <property type="evidence" value="ECO:0007669"/>
    <property type="project" value="TreeGrafter"/>
</dbReference>
<dbReference type="CDD" id="cd13631">
    <property type="entry name" value="PBP2_Ct-PDT_like"/>
    <property type="match status" value="1"/>
</dbReference>
<dbReference type="InterPro" id="IPR018528">
    <property type="entry name" value="Preph_deHydtase_CS"/>
</dbReference>
<evidence type="ECO:0000256" key="4">
    <source>
        <dbReference type="ARBA" id="ARBA00022605"/>
    </source>
</evidence>
<evidence type="ECO:0000256" key="2">
    <source>
        <dbReference type="ARBA" id="ARBA00013147"/>
    </source>
</evidence>
<sequence length="352" mass="38519">MARQYPSFVPGWTNSDKFDTSSGRIDRMNTLEEINSLEEQIQQLITRKNELIDRACVEGRDIALAHISSDVVSGFVPVDHLKVDKDTVVVYQGVPGAYSHQAMHDYFGKDIKNVNVAKFEDVIETVKSGKADYGVLPIENSSAGFVSGIYDMVGSSGLTIVGGDEVKVAHMLMGVPGSKLSDIQTVYSHPQGLLQCSEFLNRAGYAQCPVANTAVGAVKVRDEGDITQAAIASALAADIYGLEILKDDIVNNENNTTRFIILSKKKEYVKSAGNISVCFALPHESGTLYSILGHIKHNGLNMTSIESRPLRGRKWEYSFFITLEGSLMDPATIDALDHINKDSMDFKIIGTY</sequence>
<keyword evidence="6" id="KW-0584">Phenylalanine biosynthesis</keyword>
<protein>
    <recommendedName>
        <fullName evidence="3">Prephenate dehydratase</fullName>
        <ecNumber evidence="2">4.2.1.51</ecNumber>
    </recommendedName>
</protein>
<comment type="pathway">
    <text evidence="1">Amino-acid biosynthesis; L-phenylalanine biosynthesis; phenylpyruvate from prephenate: step 1/1.</text>
</comment>
<feature type="site" description="Essential for prephenate dehydratase activity" evidence="9">
    <location>
        <position position="257"/>
    </location>
</feature>
<name>A0AAI9K5K5_9FIRM</name>
<feature type="domain" description="ACT" evidence="12">
    <location>
        <begin position="276"/>
        <end position="352"/>
    </location>
</feature>
<keyword evidence="7" id="KW-0456">Lyase</keyword>
<dbReference type="InterPro" id="IPR002912">
    <property type="entry name" value="ACT_dom"/>
</dbReference>
<dbReference type="Pfam" id="PF00800">
    <property type="entry name" value="PDT"/>
    <property type="match status" value="1"/>
</dbReference>
<dbReference type="EMBL" id="BLYL01000003">
    <property type="protein sequence ID" value="GFO93716.1"/>
    <property type="molecule type" value="Genomic_DNA"/>
</dbReference>
<organism evidence="13 14">
    <name type="scientific">Coprococcus eutactus</name>
    <dbReference type="NCBI Taxonomy" id="33043"/>
    <lineage>
        <taxon>Bacteria</taxon>
        <taxon>Bacillati</taxon>
        <taxon>Bacillota</taxon>
        <taxon>Clostridia</taxon>
        <taxon>Lachnospirales</taxon>
        <taxon>Lachnospiraceae</taxon>
        <taxon>Coprococcus</taxon>
    </lineage>
</organism>
<dbReference type="Gene3D" id="3.30.70.260">
    <property type="match status" value="1"/>
</dbReference>
<accession>A0AAI9K5K5</accession>
<comment type="caution">
    <text evidence="13">The sequence shown here is derived from an EMBL/GenBank/DDBJ whole genome shotgun (WGS) entry which is preliminary data.</text>
</comment>
<dbReference type="SUPFAM" id="SSF55021">
    <property type="entry name" value="ACT-like"/>
    <property type="match status" value="1"/>
</dbReference>
<evidence type="ECO:0000259" key="12">
    <source>
        <dbReference type="PROSITE" id="PS51671"/>
    </source>
</evidence>
<dbReference type="SUPFAM" id="SSF53850">
    <property type="entry name" value="Periplasmic binding protein-like II"/>
    <property type="match status" value="1"/>
</dbReference>
<evidence type="ECO:0000256" key="8">
    <source>
        <dbReference type="ARBA" id="ARBA00047848"/>
    </source>
</evidence>
<feature type="domain" description="Prephenate dehydratase" evidence="11">
    <location>
        <begin position="88"/>
        <end position="264"/>
    </location>
</feature>
<evidence type="ECO:0000256" key="6">
    <source>
        <dbReference type="ARBA" id="ARBA00023222"/>
    </source>
</evidence>
<dbReference type="PROSITE" id="PS51171">
    <property type="entry name" value="PREPHENATE_DEHYDR_3"/>
    <property type="match status" value="1"/>
</dbReference>
<dbReference type="GO" id="GO:0009094">
    <property type="term" value="P:L-phenylalanine biosynthetic process"/>
    <property type="evidence" value="ECO:0007669"/>
    <property type="project" value="UniProtKB-KW"/>
</dbReference>
<dbReference type="PROSITE" id="PS00857">
    <property type="entry name" value="PREPHENATE_DEHYDR_1"/>
    <property type="match status" value="1"/>
</dbReference>
<dbReference type="Gene3D" id="3.40.190.10">
    <property type="entry name" value="Periplasmic binding protein-like II"/>
    <property type="match status" value="2"/>
</dbReference>
<dbReference type="EC" id="4.2.1.51" evidence="2"/>
<keyword evidence="5" id="KW-0057">Aromatic amino acid biosynthesis</keyword>
<evidence type="ECO:0000256" key="1">
    <source>
        <dbReference type="ARBA" id="ARBA00004741"/>
    </source>
</evidence>
<evidence type="ECO:0000256" key="7">
    <source>
        <dbReference type="ARBA" id="ARBA00023239"/>
    </source>
</evidence>
<dbReference type="Proteomes" id="UP000660047">
    <property type="component" value="Unassembled WGS sequence"/>
</dbReference>
<keyword evidence="4" id="KW-0028">Amino-acid biosynthesis</keyword>
<dbReference type="GO" id="GO:0004664">
    <property type="term" value="F:prephenate dehydratase activity"/>
    <property type="evidence" value="ECO:0007669"/>
    <property type="project" value="UniProtKB-EC"/>
</dbReference>
<evidence type="ECO:0000313" key="13">
    <source>
        <dbReference type="EMBL" id="GFO93716.1"/>
    </source>
</evidence>
<evidence type="ECO:0000256" key="3">
    <source>
        <dbReference type="ARBA" id="ARBA00021872"/>
    </source>
</evidence>
<evidence type="ECO:0000259" key="11">
    <source>
        <dbReference type="PROSITE" id="PS51171"/>
    </source>
</evidence>
<dbReference type="CDD" id="cd04905">
    <property type="entry name" value="ACT_CM-PDT"/>
    <property type="match status" value="1"/>
</dbReference>
<feature type="coiled-coil region" evidence="10">
    <location>
        <begin position="27"/>
        <end position="54"/>
    </location>
</feature>
<evidence type="ECO:0000256" key="9">
    <source>
        <dbReference type="PIRSR" id="PIRSR001500-2"/>
    </source>
</evidence>
<dbReference type="InterPro" id="IPR001086">
    <property type="entry name" value="Preph_deHydtase"/>
</dbReference>
<evidence type="ECO:0000256" key="10">
    <source>
        <dbReference type="SAM" id="Coils"/>
    </source>
</evidence>
<gene>
    <name evidence="13" type="ORF">COEU31_07620</name>
</gene>
<dbReference type="InterPro" id="IPR045865">
    <property type="entry name" value="ACT-like_dom_sf"/>
</dbReference>
<proteinExistence type="predicted"/>